<dbReference type="RefSeq" id="WP_015394624.1">
    <property type="nucleotide sequence ID" value="NC_020291.1"/>
</dbReference>
<keyword evidence="2" id="KW-1185">Reference proteome</keyword>
<protein>
    <submittedName>
        <fullName evidence="1">ADP-heptose:LPS heptosyltransferase</fullName>
    </submittedName>
</protein>
<evidence type="ECO:0000313" key="1">
    <source>
        <dbReference type="EMBL" id="AGF58313.1"/>
    </source>
</evidence>
<name>M1MQ48_9CLOT</name>
<dbReference type="KEGG" id="csr:Cspa_c45600"/>
<organism evidence="1 2">
    <name type="scientific">Clostridium saccharoperbutylacetonicum N1-4(HMT)</name>
    <dbReference type="NCBI Taxonomy" id="931276"/>
    <lineage>
        <taxon>Bacteria</taxon>
        <taxon>Bacillati</taxon>
        <taxon>Bacillota</taxon>
        <taxon>Clostridia</taxon>
        <taxon>Eubacteriales</taxon>
        <taxon>Clostridiaceae</taxon>
        <taxon>Clostridium</taxon>
    </lineage>
</organism>
<accession>M1MQ48</accession>
<gene>
    <name evidence="1" type="ORF">Cspa_c45600</name>
</gene>
<dbReference type="InterPro" id="IPR029063">
    <property type="entry name" value="SAM-dependent_MTases_sf"/>
</dbReference>
<dbReference type="Gene3D" id="3.40.50.720">
    <property type="entry name" value="NAD(P)-binding Rossmann-like Domain"/>
    <property type="match status" value="1"/>
</dbReference>
<proteinExistence type="predicted"/>
<dbReference type="OrthoDB" id="2005546at2"/>
<dbReference type="eggNOG" id="COG0859">
    <property type="taxonomic scope" value="Bacteria"/>
</dbReference>
<dbReference type="EMBL" id="CP004121">
    <property type="protein sequence ID" value="AGF58313.1"/>
    <property type="molecule type" value="Genomic_DNA"/>
</dbReference>
<sequence length="411" mass="47292">MNSKYIDELNKNLDKLIANDNFRNKYIVVFGANKPAEKTILHLKSKNIYVDAIIDNSKSKAGKKMLGITIYTPEELLTEFIENAVILIASQYYKEMKTQLERMKYIEEVNIFRTIRYKNYTVDKEYFDEKVSDVIQGYDVYRKIIGKYGDEKTILICPYRGIGDIYFISSYLNEYLIKNNVKEYVLVVVGNTCKRVAAMFNIGNIEVLEQSESDNLVDLYRMIKNEVNFIKVLSHNYIHTDILNKFESSNKLFWGELFKYGVLEIDENSTKTIPLVCKRSEYVEELFAQNNLIRGKTVILSPYANTIVRLEDGVWEEIVEQLNQKGYKVCTNSVGAEEPPIEKSIPLEFPLEEAVSVIEYAGTFIGVRSGFCDLISNAKAKKIVLYPDNQSLFFSIKEMGLSDDISEIVIG</sequence>
<dbReference type="PATRIC" id="fig|931276.5.peg.4596"/>
<dbReference type="AlphaFoldDB" id="M1MQ48"/>
<keyword evidence="1" id="KW-0808">Transferase</keyword>
<reference evidence="1 2" key="1">
    <citation type="submission" date="2013-02" db="EMBL/GenBank/DDBJ databases">
        <title>Genome sequence of Clostridium saccharoperbutylacetonicum N1-4(HMT).</title>
        <authorList>
            <person name="Poehlein A."/>
            <person name="Daniel R."/>
        </authorList>
    </citation>
    <scope>NUCLEOTIDE SEQUENCE [LARGE SCALE GENOMIC DNA]</scope>
    <source>
        <strain evidence="2">N1-4(HMT)</strain>
    </source>
</reference>
<dbReference type="HOGENOM" id="CLU_631214_0_0_9"/>
<dbReference type="GO" id="GO:0016740">
    <property type="term" value="F:transferase activity"/>
    <property type="evidence" value="ECO:0007669"/>
    <property type="project" value="UniProtKB-KW"/>
</dbReference>
<evidence type="ECO:0000313" key="2">
    <source>
        <dbReference type="Proteomes" id="UP000011728"/>
    </source>
</evidence>
<dbReference type="Proteomes" id="UP000011728">
    <property type="component" value="Chromosome"/>
</dbReference>
<dbReference type="SUPFAM" id="SSF53335">
    <property type="entry name" value="S-adenosyl-L-methionine-dependent methyltransferases"/>
    <property type="match status" value="1"/>
</dbReference>